<feature type="region of interest" description="Disordered" evidence="1">
    <location>
        <begin position="64"/>
        <end position="101"/>
    </location>
</feature>
<protein>
    <submittedName>
        <fullName evidence="2">(wild Malaysian banana) hypothetical protein</fullName>
    </submittedName>
</protein>
<reference evidence="2" key="1">
    <citation type="submission" date="2021-03" db="EMBL/GenBank/DDBJ databases">
        <authorList>
            <consortium name="Genoscope - CEA"/>
            <person name="William W."/>
        </authorList>
    </citation>
    <scope>NUCLEOTIDE SEQUENCE</scope>
    <source>
        <strain evidence="2">Doubled-haploid Pahang</strain>
    </source>
</reference>
<feature type="compositionally biased region" description="Basic and acidic residues" evidence="1">
    <location>
        <begin position="88"/>
        <end position="98"/>
    </location>
</feature>
<accession>A0A8D7FR72</accession>
<organism evidence="2">
    <name type="scientific">Musa acuminata subsp. malaccensis</name>
    <name type="common">Wild banana</name>
    <name type="synonym">Musa malaccensis</name>
    <dbReference type="NCBI Taxonomy" id="214687"/>
    <lineage>
        <taxon>Eukaryota</taxon>
        <taxon>Viridiplantae</taxon>
        <taxon>Streptophyta</taxon>
        <taxon>Embryophyta</taxon>
        <taxon>Tracheophyta</taxon>
        <taxon>Spermatophyta</taxon>
        <taxon>Magnoliopsida</taxon>
        <taxon>Liliopsida</taxon>
        <taxon>Zingiberales</taxon>
        <taxon>Musaceae</taxon>
        <taxon>Musa</taxon>
    </lineage>
</organism>
<evidence type="ECO:0000313" key="2">
    <source>
        <dbReference type="EMBL" id="CAG1862454.1"/>
    </source>
</evidence>
<dbReference type="AlphaFoldDB" id="A0A8D7FR72"/>
<sequence>MDPETIISKPKSFVIKKPKRCLNPPSPAHWLISTWFCFPRLYPSSLRSPMADGIEEVAESVSGLSIGNPPAAEAPSKNALKKELKKKTKEEENRLGGREEEEAGCCNATVAEAIGSC</sequence>
<proteinExistence type="predicted"/>
<dbReference type="EMBL" id="HG996467">
    <property type="protein sequence ID" value="CAG1862454.1"/>
    <property type="molecule type" value="Genomic_DNA"/>
</dbReference>
<name>A0A8D7FR72_MUSAM</name>
<evidence type="ECO:0000256" key="1">
    <source>
        <dbReference type="SAM" id="MobiDB-lite"/>
    </source>
</evidence>
<gene>
    <name evidence="2" type="ORF">GSMUA_73480.1</name>
</gene>